<feature type="chain" id="PRO_5041905237" description="DUF5105 domain-containing protein" evidence="1">
    <location>
        <begin position="28"/>
        <end position="218"/>
    </location>
</feature>
<gene>
    <name evidence="2" type="ORF">LKD81_15965</name>
</gene>
<keyword evidence="1" id="KW-0732">Signal</keyword>
<dbReference type="PROSITE" id="PS51257">
    <property type="entry name" value="PROKAR_LIPOPROTEIN"/>
    <property type="match status" value="1"/>
</dbReference>
<feature type="signal peptide" evidence="1">
    <location>
        <begin position="1"/>
        <end position="27"/>
    </location>
</feature>
<dbReference type="EMBL" id="JAJEQR010000069">
    <property type="protein sequence ID" value="MCC2232466.1"/>
    <property type="molecule type" value="Genomic_DNA"/>
</dbReference>
<reference evidence="2" key="1">
    <citation type="submission" date="2021-10" db="EMBL/GenBank/DDBJ databases">
        <title>Anaerobic single-cell dispensing facilitates the cultivation of human gut bacteria.</title>
        <authorList>
            <person name="Afrizal A."/>
        </authorList>
    </citation>
    <scope>NUCLEOTIDE SEQUENCE</scope>
    <source>
        <strain evidence="2">CLA-AA-H215</strain>
    </source>
</reference>
<organism evidence="2 3">
    <name type="scientific">Hominifimenecus microfluidus</name>
    <dbReference type="NCBI Taxonomy" id="2885348"/>
    <lineage>
        <taxon>Bacteria</taxon>
        <taxon>Bacillati</taxon>
        <taxon>Bacillota</taxon>
        <taxon>Clostridia</taxon>
        <taxon>Lachnospirales</taxon>
        <taxon>Lachnospiraceae</taxon>
        <taxon>Hominifimenecus</taxon>
    </lineage>
</organism>
<dbReference type="RefSeq" id="WP_308454871.1">
    <property type="nucleotide sequence ID" value="NZ_JAJEQR010000069.1"/>
</dbReference>
<dbReference type="Proteomes" id="UP001198182">
    <property type="component" value="Unassembled WGS sequence"/>
</dbReference>
<protein>
    <recommendedName>
        <fullName evidence="4">DUF5105 domain-containing protein</fullName>
    </recommendedName>
</protein>
<sequence length="218" mass="24865">MTMEKNWRRKGAIILLLGFLMAVSLLAVSCNSHDTQVTNSETQKETDKTENPSEFLEYKEVLTLYYEAPNRELLDTLYYSQYASDIRLGKEPTDSEELAKEKEAFQQLKEKLQELFGEDGISTYMESNTLLLKYQTIVDEIGAETKLDEVTFTPTEGAVEWKGKVTLSYEGKEQTFEVEGNLSLDEQGLVRYINSEGDGGLMDACKQIYQQQIEEKST</sequence>
<accession>A0AAE3JHX8</accession>
<comment type="caution">
    <text evidence="2">The sequence shown here is derived from an EMBL/GenBank/DDBJ whole genome shotgun (WGS) entry which is preliminary data.</text>
</comment>
<evidence type="ECO:0000256" key="1">
    <source>
        <dbReference type="SAM" id="SignalP"/>
    </source>
</evidence>
<name>A0AAE3JHX8_9FIRM</name>
<evidence type="ECO:0000313" key="2">
    <source>
        <dbReference type="EMBL" id="MCC2232466.1"/>
    </source>
</evidence>
<keyword evidence="3" id="KW-1185">Reference proteome</keyword>
<proteinExistence type="predicted"/>
<evidence type="ECO:0008006" key="4">
    <source>
        <dbReference type="Google" id="ProtNLM"/>
    </source>
</evidence>
<evidence type="ECO:0000313" key="3">
    <source>
        <dbReference type="Proteomes" id="UP001198182"/>
    </source>
</evidence>
<dbReference type="AlphaFoldDB" id="A0AAE3JHX8"/>